<comment type="similarity">
    <text evidence="1">Belongs to the metallo-dependent hydrolases superfamily.</text>
</comment>
<keyword evidence="4" id="KW-1185">Reference proteome</keyword>
<dbReference type="STRING" id="1838286.Verru16b_01342"/>
<dbReference type="SUPFAM" id="SSF51556">
    <property type="entry name" value="Metallo-dependent hydrolases"/>
    <property type="match status" value="1"/>
</dbReference>
<gene>
    <name evidence="3" type="ORF">Verru16b_01342</name>
</gene>
<evidence type="ECO:0000256" key="1">
    <source>
        <dbReference type="ARBA" id="ARBA00038310"/>
    </source>
</evidence>
<proteinExistence type="inferred from homology"/>
<evidence type="ECO:0000313" key="3">
    <source>
        <dbReference type="EMBL" id="AOS44281.1"/>
    </source>
</evidence>
<accession>A0A1D8ATR2</accession>
<evidence type="ECO:0000313" key="4">
    <source>
        <dbReference type="Proteomes" id="UP000095228"/>
    </source>
</evidence>
<dbReference type="KEGG" id="obg:Verru16b_01342"/>
<evidence type="ECO:0000259" key="2">
    <source>
        <dbReference type="Pfam" id="PF04909"/>
    </source>
</evidence>
<dbReference type="EMBL" id="CP016094">
    <property type="protein sequence ID" value="AOS44281.1"/>
    <property type="molecule type" value="Genomic_DNA"/>
</dbReference>
<dbReference type="InterPro" id="IPR052350">
    <property type="entry name" value="Metallo-dep_Lactonases"/>
</dbReference>
<dbReference type="Proteomes" id="UP000095228">
    <property type="component" value="Chromosome"/>
</dbReference>
<dbReference type="Gene3D" id="3.20.20.140">
    <property type="entry name" value="Metal-dependent hydrolases"/>
    <property type="match status" value="1"/>
</dbReference>
<dbReference type="Pfam" id="PF04909">
    <property type="entry name" value="Amidohydro_2"/>
    <property type="match status" value="1"/>
</dbReference>
<feature type="domain" description="Amidohydrolase-related" evidence="2">
    <location>
        <begin position="26"/>
        <end position="299"/>
    </location>
</feature>
<sequence>MVAEQVKAGFGDPALQFRQRRVMTFIDAHMHFWDRAVLPYPWLEEVPSIAGRHTPAEMVAEAGADAPEKIVFVECGAPWREEVDWVERLAASEPRIAAIVAKCAVNEGPATVAALAELKRHPRVRGVRHLIQHEPDPDFCARPAFIAGVQAVGAAGLSFDVCCFHHQLPAVVRLVRACPETHFILDHFGKPGIRAGRLDPWRAHLRQLAALPNVDCKLSGLITEADPVVWQATDLHPYVAHALEVFGPGRLLFGGDWPVVKLAGSYVRWLDTARGLVSHLCPADRAALFHGNATRVYRLD</sequence>
<dbReference type="GO" id="GO:0016787">
    <property type="term" value="F:hydrolase activity"/>
    <property type="evidence" value="ECO:0007669"/>
    <property type="project" value="UniProtKB-KW"/>
</dbReference>
<reference evidence="3 4" key="1">
    <citation type="submission" date="2016-06" db="EMBL/GenBank/DDBJ databases">
        <title>Three novel species with peptidoglycan cell walls form the new genus Lacunisphaera gen. nov. in the family Opitutaceae of the verrucomicrobial subdivision 4.</title>
        <authorList>
            <person name="Rast P."/>
            <person name="Gloeckner I."/>
            <person name="Jogler M."/>
            <person name="Boedeker C."/>
            <person name="Jeske O."/>
            <person name="Wiegand S."/>
            <person name="Reinhardt R."/>
            <person name="Schumann P."/>
            <person name="Rohde M."/>
            <person name="Spring S."/>
            <person name="Gloeckner F.O."/>
            <person name="Jogler C."/>
        </authorList>
    </citation>
    <scope>NUCLEOTIDE SEQUENCE [LARGE SCALE GENOMIC DNA]</scope>
    <source>
        <strain evidence="3 4">IG16b</strain>
    </source>
</reference>
<dbReference type="AlphaFoldDB" id="A0A1D8ATR2"/>
<dbReference type="PANTHER" id="PTHR43569:SF2">
    <property type="entry name" value="AMIDOHYDROLASE-RELATED DOMAIN-CONTAINING PROTEIN"/>
    <property type="match status" value="1"/>
</dbReference>
<keyword evidence="3" id="KW-0378">Hydrolase</keyword>
<dbReference type="InterPro" id="IPR032466">
    <property type="entry name" value="Metal_Hydrolase"/>
</dbReference>
<dbReference type="PANTHER" id="PTHR43569">
    <property type="entry name" value="AMIDOHYDROLASE"/>
    <property type="match status" value="1"/>
</dbReference>
<dbReference type="InterPro" id="IPR006680">
    <property type="entry name" value="Amidohydro-rel"/>
</dbReference>
<name>A0A1D8ATR2_9BACT</name>
<organism evidence="3 4">
    <name type="scientific">Lacunisphaera limnophila</name>
    <dbReference type="NCBI Taxonomy" id="1838286"/>
    <lineage>
        <taxon>Bacteria</taxon>
        <taxon>Pseudomonadati</taxon>
        <taxon>Verrucomicrobiota</taxon>
        <taxon>Opitutia</taxon>
        <taxon>Opitutales</taxon>
        <taxon>Opitutaceae</taxon>
        <taxon>Lacunisphaera</taxon>
    </lineage>
</organism>
<protein>
    <submittedName>
        <fullName evidence="3">Amidohydrolase</fullName>
    </submittedName>
</protein>